<dbReference type="PATRIC" id="fig|1229493.5.peg.3382"/>
<dbReference type="InterPro" id="IPR012639">
    <property type="entry name" value="Trp_leader2"/>
</dbReference>
<dbReference type="RefSeq" id="WP_020197111.1">
    <property type="nucleotide sequence ID" value="NZ_BAOH01000103.1"/>
</dbReference>
<evidence type="ECO:0000313" key="2">
    <source>
        <dbReference type="Proteomes" id="UP000031586"/>
    </source>
</evidence>
<dbReference type="Proteomes" id="UP000031586">
    <property type="component" value="Unassembled WGS sequence"/>
</dbReference>
<protein>
    <submittedName>
        <fullName evidence="1">Trp operon leader peptide</fullName>
    </submittedName>
</protein>
<accession>A0A0C1VXM8</accession>
<dbReference type="EMBL" id="JPRD01000004">
    <property type="protein sequence ID" value="KIF54833.1"/>
    <property type="molecule type" value="Genomic_DNA"/>
</dbReference>
<evidence type="ECO:0000313" key="1">
    <source>
        <dbReference type="EMBL" id="KIF54833.1"/>
    </source>
</evidence>
<sequence length="41" mass="5048">MLQEFNQNQEAKVAVRLNKMKSADLAWWRIWTSSWWANVYF</sequence>
<dbReference type="AlphaFoldDB" id="A0A0C1VXM8"/>
<dbReference type="Pfam" id="PF08056">
    <property type="entry name" value="Trp_leader2"/>
    <property type="match status" value="1"/>
</dbReference>
<name>A0A0C1VXM8_9VIBR</name>
<comment type="caution">
    <text evidence="1">The sequence shown here is derived from an EMBL/GenBank/DDBJ whole genome shotgun (WGS) entry which is preliminary data.</text>
</comment>
<proteinExistence type="predicted"/>
<organism evidence="1 2">
    <name type="scientific">Vibrio owensii CAIM 1854 = LMG 25443</name>
    <dbReference type="NCBI Taxonomy" id="1229493"/>
    <lineage>
        <taxon>Bacteria</taxon>
        <taxon>Pseudomonadati</taxon>
        <taxon>Pseudomonadota</taxon>
        <taxon>Gammaproteobacteria</taxon>
        <taxon>Vibrionales</taxon>
        <taxon>Vibrionaceae</taxon>
        <taxon>Vibrio</taxon>
    </lineage>
</organism>
<reference evidence="1 2" key="1">
    <citation type="submission" date="2014-07" db="EMBL/GenBank/DDBJ databases">
        <title>Unique and conserved regions in Vibrio harveyi and related species in comparison with the shrimp pathogen Vibrio harveyi CAIM 1792.</title>
        <authorList>
            <person name="Espinoza-Valles I."/>
            <person name="Vora G."/>
            <person name="Leekitcharoenphon P."/>
            <person name="Ussery D."/>
            <person name="Hoj L."/>
            <person name="Gomez-Gil B."/>
        </authorList>
    </citation>
    <scope>NUCLEOTIDE SEQUENCE [LARGE SCALE GENOMIC DNA]</scope>
    <source>
        <strain evidence="2">CAIM 1854 / LMG 25443</strain>
    </source>
</reference>
<gene>
    <name evidence="1" type="ORF">H735_01480</name>
</gene>